<sequence>MSNPVLDFKVSIVAPSRIGKTSLVSAILQDTEKLLRGTPLNIRAKDSATGSRLNQHKNQLSGALRVSKYFNGGTVSGTQAPFEFNLLLSGAEPGTQDLNIKLLDFPGGWLPALQYNEGTKEQRECAAFVKDSTVLLLAVDASMIMESTGNEEKQAIDGVLKISETDQIVKEWAKAHNNMPTSILICPVKCESYFSDNGGDQDRSAELYAKVKEVYQGIIETAFEETNGNATILYIPVDTIGFVEVKRAQWSGLDTEDPIFKAEFMRRGTPDQRARTDGKLSIMGAGDVLLAVARQMFYYHQKQQLNRQDTLADRAQRAEDKAKDKDFFQHIYSLFGGTTDNEKKAQEAYQKLGEALGETRSTEGLIEILANVDFGKRVKVCVNHEGVL</sequence>
<dbReference type="SUPFAM" id="SSF52540">
    <property type="entry name" value="P-loop containing nucleoside triphosphate hydrolases"/>
    <property type="match status" value="1"/>
</dbReference>
<protein>
    <recommendedName>
        <fullName evidence="3">DUF3732 domain-containing protein</fullName>
    </recommendedName>
</protein>
<dbReference type="Proteomes" id="UP000677812">
    <property type="component" value="Unassembled WGS sequence"/>
</dbReference>
<dbReference type="EMBL" id="JAGRQH010000008">
    <property type="protein sequence ID" value="MBR0560412.1"/>
    <property type="molecule type" value="Genomic_DNA"/>
</dbReference>
<accession>A0ABS5E928</accession>
<reference evidence="1 2" key="1">
    <citation type="submission" date="2021-04" db="EMBL/GenBank/DDBJ databases">
        <title>The complete genome sequence of Neokomagataea sp. TBRC 2177.</title>
        <authorList>
            <person name="Charoenyingcharoen P."/>
            <person name="Yukphan P."/>
        </authorList>
    </citation>
    <scope>NUCLEOTIDE SEQUENCE [LARGE SCALE GENOMIC DNA]</scope>
    <source>
        <strain evidence="1 2">TBRC 2177</strain>
    </source>
</reference>
<evidence type="ECO:0000313" key="1">
    <source>
        <dbReference type="EMBL" id="MBR0560412.1"/>
    </source>
</evidence>
<dbReference type="RefSeq" id="WP_211682791.1">
    <property type="nucleotide sequence ID" value="NZ_JAGRQH010000008.1"/>
</dbReference>
<evidence type="ECO:0008006" key="3">
    <source>
        <dbReference type="Google" id="ProtNLM"/>
    </source>
</evidence>
<dbReference type="InterPro" id="IPR027417">
    <property type="entry name" value="P-loop_NTPase"/>
</dbReference>
<keyword evidence="2" id="KW-1185">Reference proteome</keyword>
<organism evidence="1 2">
    <name type="scientific">Neokomagataea anthophila</name>
    <dbReference type="NCBI Taxonomy" id="2826925"/>
    <lineage>
        <taxon>Bacteria</taxon>
        <taxon>Pseudomonadati</taxon>
        <taxon>Pseudomonadota</taxon>
        <taxon>Alphaproteobacteria</taxon>
        <taxon>Acetobacterales</taxon>
        <taxon>Acetobacteraceae</taxon>
        <taxon>Neokomagataea</taxon>
    </lineage>
</organism>
<gene>
    <name evidence="1" type="ORF">KB213_10150</name>
</gene>
<evidence type="ECO:0000313" key="2">
    <source>
        <dbReference type="Proteomes" id="UP000677812"/>
    </source>
</evidence>
<proteinExistence type="predicted"/>
<name>A0ABS5E928_9PROT</name>
<comment type="caution">
    <text evidence="1">The sequence shown here is derived from an EMBL/GenBank/DDBJ whole genome shotgun (WGS) entry which is preliminary data.</text>
</comment>